<dbReference type="InterPro" id="IPR055455">
    <property type="entry name" value="HEAT_PSME4"/>
</dbReference>
<evidence type="ECO:0000256" key="3">
    <source>
        <dbReference type="ARBA" id="ARBA00005739"/>
    </source>
</evidence>
<dbReference type="Pfam" id="PF23096">
    <property type="entry name" value="HEAT_PSME4"/>
    <property type="match status" value="1"/>
</dbReference>
<dbReference type="GO" id="GO:0005829">
    <property type="term" value="C:cytosol"/>
    <property type="evidence" value="ECO:0007669"/>
    <property type="project" value="TreeGrafter"/>
</dbReference>
<comment type="similarity">
    <text evidence="3">Belongs to the BLM10 family.</text>
</comment>
<dbReference type="Pfam" id="PF16507">
    <property type="entry name" value="HEAT_PSME4_mid"/>
    <property type="match status" value="1"/>
</dbReference>
<evidence type="ECO:0008006" key="15">
    <source>
        <dbReference type="Google" id="ProtNLM"/>
    </source>
</evidence>
<dbReference type="InterPro" id="IPR016024">
    <property type="entry name" value="ARM-type_fold"/>
</dbReference>
<dbReference type="GO" id="GO:0006281">
    <property type="term" value="P:DNA repair"/>
    <property type="evidence" value="ECO:0007669"/>
    <property type="project" value="UniProtKB-KW"/>
</dbReference>
<evidence type="ECO:0000256" key="1">
    <source>
        <dbReference type="ARBA" id="ARBA00004324"/>
    </source>
</evidence>
<dbReference type="Pfam" id="PF11919">
    <property type="entry name" value="PSME4_C"/>
    <property type="match status" value="1"/>
</dbReference>
<evidence type="ECO:0000256" key="7">
    <source>
        <dbReference type="ARBA" id="ARBA00023204"/>
    </source>
</evidence>
<reference evidence="13" key="1">
    <citation type="submission" date="2023-07" db="EMBL/GenBank/DDBJ databases">
        <authorList>
            <consortium name="CYATHOMIX"/>
        </authorList>
    </citation>
    <scope>NUCLEOTIDE SEQUENCE</scope>
    <source>
        <strain evidence="13">N/A</strain>
    </source>
</reference>
<evidence type="ECO:0000256" key="6">
    <source>
        <dbReference type="ARBA" id="ARBA00022763"/>
    </source>
</evidence>
<dbReference type="EMBL" id="CATQJL010000001">
    <property type="protein sequence ID" value="CAJ0592021.1"/>
    <property type="molecule type" value="Genomic_DNA"/>
</dbReference>
<dbReference type="GO" id="GO:0016504">
    <property type="term" value="F:peptidase activator activity"/>
    <property type="evidence" value="ECO:0007669"/>
    <property type="project" value="InterPro"/>
</dbReference>
<dbReference type="GO" id="GO:0016607">
    <property type="term" value="C:nuclear speck"/>
    <property type="evidence" value="ECO:0007669"/>
    <property type="project" value="UniProtKB-SubCell"/>
</dbReference>
<comment type="caution">
    <text evidence="13">The sequence shown here is derived from an EMBL/GenBank/DDBJ whole genome shotgun (WGS) entry which is preliminary data.</text>
</comment>
<dbReference type="InterPro" id="IPR011989">
    <property type="entry name" value="ARM-like"/>
</dbReference>
<keyword evidence="6" id="KW-0227">DNA damage</keyword>
<proteinExistence type="inferred from homology"/>
<gene>
    <name evidence="13" type="ORF">CYNAS_LOCUS4004</name>
</gene>
<feature type="domain" description="Proteasome activator Blm10 middle HEAT repeats region" evidence="11">
    <location>
        <begin position="403"/>
        <end position="904"/>
    </location>
</feature>
<dbReference type="InterPro" id="IPR032430">
    <property type="entry name" value="Blm10_mid"/>
</dbReference>
<evidence type="ECO:0000256" key="9">
    <source>
        <dbReference type="SAM" id="MobiDB-lite"/>
    </source>
</evidence>
<sequence>MSDSEDEISVSGSEVEEDELDVEMADDDAPASDCTMTIIDSGEPICMEFNCIDRTGLFSFRELLLESGSYSKKVSKVLNEDEDSDEEDGDDNDIDAFSNSSSVKWYQKEIWQLSKLPYYEDLEKQANKTLADVKTGLAHSIILNDPVTGLMHWVPELERYIDYYGRRISKEDHILFVRLLNCLVKKGNTFRDVKIALHCLNKLIGKRDFLLRGDLEIDWRPLFELYVEVSYKNLEEDGIFLMPDGFRAELQAYISHARRYFSDDAPQQLLDELRPLMCVWDESIVRAWRLLELFMPMNLPPEKQLTHGSALWLDEAWHWFVTVENNNLVEGSILKMFVRLSVECPGSVNWRDKLDVIFTRLIRSFRLGNVVGLCQHFNLEGASGFITYVMGTECHDELMEKLKSVFLLVESYLHPSNHGMHTQNLLMFMNKLSLCLLSRVKRERMEKTSNKQRTFIKIPCSMRLSQAQLDQFVTLMLPCLKLAMFSKARNEFVAPIVKCCCSISPKIVLPAVMDIVYPALETLTEPHRLLQALQVLVAVAPVLAKDQPGKDGKTFRIHAVNLMNSLLPGLDQNDMGKCLTTFQIVGVLVNLIPLVDCSEAIFLRSDLSEDEKELCSATANFDSIIAMFMDKLLSIMTEYGEAAVFTGSHTNINAKTRANMDDHILHRGTISVFKGICRNSSTELYKVAVDRLYSFLNEHVFDSKTVSTAIADMVFVAVKMHPSLSFVRFFSLIKKKLKQTITTETYSEEKVDFQVIWWLSMADRVLKAPSQYLLENWDEVRGLLEIVLPLKKCTLATEKATAILESVLEGLCSIYLLESPTRRANADKSMEEDLAIRHWSATVDKKTWQPQWHVPSQEDIDKAAELFRDFVMPQLQALASPQGMEKKEMMHHILLVRNAVLGASASLPFFEGPNYCLEDSPSLAAIDHPVARPVNAPVLTLDGKNVRDIVLENMKTLLDYLFEHCEDDVKSIQQVVVLLNTLASCRGLNSELFVTSVLSYRTTKAILSDQLAGNRGNIEMLSEEYTLLMHKKRNVTQSGYQLKSQHLEILRMLVRIGTSTYSQNRIKAQLVLVNLLKDYPFAYKSILGELVKFLDPKSDSTHEQVKGALHMLTDHKRDALMLRAGDGFEVQLQAMPAIVATQHSEKPSIIDLLEQAQNSIVELYESYKIEYEIPEEMRSIAASILEVKEACPLNASKGMPPEKLIKANEDNLVRLKQKFTQQYYELADRLLSLAQDPELHWRHVDMAQAFLSLLVRRDIAYPEPVLKMWVKLLVHDTVKARRMATAVVASWLKLNKPKAVKREWVITYKEPNTSVGARWPIRYGIRDDNRCMMYEEEKLPKTEKEWDNFQFCGKQHWGFYTWPEKLITYAPLCEQKAIDRTEEDLSETEHFIVDTFRDPEFATKLRTLFAVEETKEDTFDAVKFSLFQGLFRCFNDVLCTTFKEHLEILIVSSKASDQKLASEIVAGLINGSKLWKWSRQSRMWSWLSPLLTRALENMKEEAMRNWGVCIATVCGCSESRMLKPLIDILFALVNRPTESAFSAQSRLFLLQGGLCQFEWRTIELWNKVVDHLSKSAVVQQYANLRDRMAISLVTASWFDIPTIYYSPDIPESLHGPTIAHCIGLYDQHMGACWEETRVKELACSESIEPQDLNGNGDSEVKRMARLALKGALAYTLHVAGQSLTAIPPSILRLLPVFCHYSNDVGDEELYKQCFSLMSRLLQATYIPEANLPCIMQVFRQMLQSPCWWKSKVTMLWLMKVMVFSNLYVFATVREEIGQLLMGSLSDCQLEVRQTAADTLSGLIQSSFFTVTPELLDAFNDRANSKDPIIRHGGVLSLSAIVLAAPYSVPSYLPDVLMRLCRFASEKQPIRDTVKKTLSEFKRTHQDSWREHESQFNEDQLCVLRDLFVSPNYYV</sequence>
<dbReference type="InterPro" id="IPR021843">
    <property type="entry name" value="PSME4_C"/>
</dbReference>
<dbReference type="PANTHER" id="PTHR32170:SF3">
    <property type="entry name" value="PROTEASOME ACTIVATOR COMPLEX SUBUNIT 4"/>
    <property type="match status" value="1"/>
</dbReference>
<feature type="domain" description="Proteasome activator complex subunit 4 C-terminal" evidence="10">
    <location>
        <begin position="1829"/>
        <end position="1914"/>
    </location>
</feature>
<dbReference type="InterPro" id="IPR035309">
    <property type="entry name" value="PSME4"/>
</dbReference>
<dbReference type="Proteomes" id="UP001176961">
    <property type="component" value="Unassembled WGS sequence"/>
</dbReference>
<evidence type="ECO:0000256" key="2">
    <source>
        <dbReference type="ARBA" id="ARBA00004496"/>
    </source>
</evidence>
<evidence type="ECO:0000256" key="5">
    <source>
        <dbReference type="ARBA" id="ARBA00022737"/>
    </source>
</evidence>
<keyword evidence="7" id="KW-0234">DNA repair</keyword>
<keyword evidence="4" id="KW-0963">Cytoplasm</keyword>
<evidence type="ECO:0000256" key="8">
    <source>
        <dbReference type="ARBA" id="ARBA00023242"/>
    </source>
</evidence>
<dbReference type="PANTHER" id="PTHR32170">
    <property type="entry name" value="PROTEASOME ACTIVATOR COMPLEX SUBUNIT 4"/>
    <property type="match status" value="1"/>
</dbReference>
<keyword evidence="8" id="KW-0539">Nucleus</keyword>
<dbReference type="GO" id="GO:0010499">
    <property type="term" value="P:proteasomal ubiquitin-independent protein catabolic process"/>
    <property type="evidence" value="ECO:0007669"/>
    <property type="project" value="TreeGrafter"/>
</dbReference>
<comment type="subcellular location">
    <subcellularLocation>
        <location evidence="2">Cytoplasm</location>
    </subcellularLocation>
    <subcellularLocation>
        <location evidence="1">Nucleus speckle</location>
    </subcellularLocation>
</comment>
<evidence type="ECO:0000313" key="13">
    <source>
        <dbReference type="EMBL" id="CAJ0592021.1"/>
    </source>
</evidence>
<dbReference type="GO" id="GO:0070628">
    <property type="term" value="F:proteasome binding"/>
    <property type="evidence" value="ECO:0007669"/>
    <property type="project" value="InterPro"/>
</dbReference>
<keyword evidence="5" id="KW-0677">Repeat</keyword>
<feature type="domain" description="Proteasome activator complex subunit 4-like HEAT repeat-like" evidence="12">
    <location>
        <begin position="1265"/>
        <end position="1551"/>
    </location>
</feature>
<dbReference type="Gene3D" id="1.25.10.10">
    <property type="entry name" value="Leucine-rich Repeat Variant"/>
    <property type="match status" value="1"/>
</dbReference>
<dbReference type="SUPFAM" id="SSF48371">
    <property type="entry name" value="ARM repeat"/>
    <property type="match status" value="1"/>
</dbReference>
<evidence type="ECO:0000256" key="4">
    <source>
        <dbReference type="ARBA" id="ARBA00022490"/>
    </source>
</evidence>
<protein>
    <recommendedName>
        <fullName evidence="15">Proteasome activator complex subunit 4</fullName>
    </recommendedName>
</protein>
<accession>A0AA36DRG1</accession>
<evidence type="ECO:0000313" key="14">
    <source>
        <dbReference type="Proteomes" id="UP001176961"/>
    </source>
</evidence>
<evidence type="ECO:0000259" key="12">
    <source>
        <dbReference type="Pfam" id="PF23096"/>
    </source>
</evidence>
<organism evidence="13 14">
    <name type="scientific">Cylicocyclus nassatus</name>
    <name type="common">Nematode worm</name>
    <dbReference type="NCBI Taxonomy" id="53992"/>
    <lineage>
        <taxon>Eukaryota</taxon>
        <taxon>Metazoa</taxon>
        <taxon>Ecdysozoa</taxon>
        <taxon>Nematoda</taxon>
        <taxon>Chromadorea</taxon>
        <taxon>Rhabditida</taxon>
        <taxon>Rhabditina</taxon>
        <taxon>Rhabditomorpha</taxon>
        <taxon>Strongyloidea</taxon>
        <taxon>Strongylidae</taxon>
        <taxon>Cylicocyclus</taxon>
    </lineage>
</organism>
<feature type="region of interest" description="Disordered" evidence="9">
    <location>
        <begin position="1"/>
        <end position="28"/>
    </location>
</feature>
<name>A0AA36DRG1_CYLNA</name>
<evidence type="ECO:0000259" key="11">
    <source>
        <dbReference type="Pfam" id="PF16507"/>
    </source>
</evidence>
<keyword evidence="14" id="KW-1185">Reference proteome</keyword>
<evidence type="ECO:0000259" key="10">
    <source>
        <dbReference type="Pfam" id="PF11919"/>
    </source>
</evidence>